<dbReference type="PROSITE" id="PS50082">
    <property type="entry name" value="WD_REPEATS_2"/>
    <property type="match status" value="1"/>
</dbReference>
<dbReference type="InterPro" id="IPR015943">
    <property type="entry name" value="WD40/YVTN_repeat-like_dom_sf"/>
</dbReference>
<proteinExistence type="predicted"/>
<gene>
    <name evidence="4" type="ORF">B0I36DRAFT_228149</name>
</gene>
<evidence type="ECO:0000256" key="3">
    <source>
        <dbReference type="PROSITE-ProRule" id="PRU00221"/>
    </source>
</evidence>
<keyword evidence="2" id="KW-0677">Repeat</keyword>
<keyword evidence="5" id="KW-1185">Reference proteome</keyword>
<dbReference type="Proteomes" id="UP000756346">
    <property type="component" value="Unassembled WGS sequence"/>
</dbReference>
<dbReference type="AlphaFoldDB" id="A0A9P9BI49"/>
<dbReference type="InterPro" id="IPR001680">
    <property type="entry name" value="WD40_rpt"/>
</dbReference>
<dbReference type="RefSeq" id="XP_046004153.1">
    <property type="nucleotide sequence ID" value="XM_046149107.1"/>
</dbReference>
<dbReference type="EMBL" id="JAGTJQ010000017">
    <property type="protein sequence ID" value="KAH7010622.1"/>
    <property type="molecule type" value="Genomic_DNA"/>
</dbReference>
<evidence type="ECO:0000313" key="4">
    <source>
        <dbReference type="EMBL" id="KAH7010622.1"/>
    </source>
</evidence>
<evidence type="ECO:0008006" key="6">
    <source>
        <dbReference type="Google" id="ProtNLM"/>
    </source>
</evidence>
<feature type="non-terminal residue" evidence="4">
    <location>
        <position position="1"/>
    </location>
</feature>
<organism evidence="4 5">
    <name type="scientific">Microdochium trichocladiopsis</name>
    <dbReference type="NCBI Taxonomy" id="1682393"/>
    <lineage>
        <taxon>Eukaryota</taxon>
        <taxon>Fungi</taxon>
        <taxon>Dikarya</taxon>
        <taxon>Ascomycota</taxon>
        <taxon>Pezizomycotina</taxon>
        <taxon>Sordariomycetes</taxon>
        <taxon>Xylariomycetidae</taxon>
        <taxon>Xylariales</taxon>
        <taxon>Microdochiaceae</taxon>
        <taxon>Microdochium</taxon>
    </lineage>
</organism>
<feature type="repeat" description="WD" evidence="3">
    <location>
        <begin position="69"/>
        <end position="103"/>
    </location>
</feature>
<name>A0A9P9BI49_9PEZI</name>
<keyword evidence="1 3" id="KW-0853">WD repeat</keyword>
<dbReference type="Pfam" id="PF00400">
    <property type="entry name" value="WD40"/>
    <property type="match status" value="1"/>
</dbReference>
<dbReference type="PROSITE" id="PS00678">
    <property type="entry name" value="WD_REPEATS_1"/>
    <property type="match status" value="1"/>
</dbReference>
<dbReference type="GeneID" id="70178653"/>
<dbReference type="InterPro" id="IPR011047">
    <property type="entry name" value="Quinoprotein_ADH-like_sf"/>
</dbReference>
<dbReference type="PROSITE" id="PS50294">
    <property type="entry name" value="WD_REPEATS_REGION"/>
    <property type="match status" value="1"/>
</dbReference>
<evidence type="ECO:0000313" key="5">
    <source>
        <dbReference type="Proteomes" id="UP000756346"/>
    </source>
</evidence>
<accession>A0A9P9BI49</accession>
<dbReference type="SUPFAM" id="SSF50998">
    <property type="entry name" value="Quinoprotein alcohol dehydrogenase-like"/>
    <property type="match status" value="1"/>
</dbReference>
<dbReference type="OrthoDB" id="538223at2759"/>
<dbReference type="SMART" id="SM00320">
    <property type="entry name" value="WD40"/>
    <property type="match status" value="1"/>
</dbReference>
<feature type="non-terminal residue" evidence="4">
    <location>
        <position position="103"/>
    </location>
</feature>
<sequence>LSQIVYHARRFMLSHGSTIEAAPLQIYSAALVFSPGKSIVRHLYIGHVPAWIDRPLPTVMQDWSVHLQTLKDGNRVKAVAFSHDGGLVASASRDGTVRVWDTA</sequence>
<evidence type="ECO:0000256" key="2">
    <source>
        <dbReference type="ARBA" id="ARBA00022737"/>
    </source>
</evidence>
<reference evidence="4" key="1">
    <citation type="journal article" date="2021" name="Nat. Commun.">
        <title>Genetic determinants of endophytism in the Arabidopsis root mycobiome.</title>
        <authorList>
            <person name="Mesny F."/>
            <person name="Miyauchi S."/>
            <person name="Thiergart T."/>
            <person name="Pickel B."/>
            <person name="Atanasova L."/>
            <person name="Karlsson M."/>
            <person name="Huettel B."/>
            <person name="Barry K.W."/>
            <person name="Haridas S."/>
            <person name="Chen C."/>
            <person name="Bauer D."/>
            <person name="Andreopoulos W."/>
            <person name="Pangilinan J."/>
            <person name="LaButti K."/>
            <person name="Riley R."/>
            <person name="Lipzen A."/>
            <person name="Clum A."/>
            <person name="Drula E."/>
            <person name="Henrissat B."/>
            <person name="Kohler A."/>
            <person name="Grigoriev I.V."/>
            <person name="Martin F.M."/>
            <person name="Hacquard S."/>
        </authorList>
    </citation>
    <scope>NUCLEOTIDE SEQUENCE</scope>
    <source>
        <strain evidence="4">MPI-CAGE-CH-0230</strain>
    </source>
</reference>
<dbReference type="InterPro" id="IPR019775">
    <property type="entry name" value="WD40_repeat_CS"/>
</dbReference>
<comment type="caution">
    <text evidence="4">The sequence shown here is derived from an EMBL/GenBank/DDBJ whole genome shotgun (WGS) entry which is preliminary data.</text>
</comment>
<protein>
    <recommendedName>
        <fullName evidence="6">WD40 repeat-like protein</fullName>
    </recommendedName>
</protein>
<evidence type="ECO:0000256" key="1">
    <source>
        <dbReference type="ARBA" id="ARBA00022574"/>
    </source>
</evidence>
<dbReference type="Gene3D" id="2.130.10.10">
    <property type="entry name" value="YVTN repeat-like/Quinoprotein amine dehydrogenase"/>
    <property type="match status" value="1"/>
</dbReference>